<dbReference type="Gene3D" id="1.20.1250.20">
    <property type="entry name" value="MFS general substrate transporter like domains"/>
    <property type="match status" value="1"/>
</dbReference>
<evidence type="ECO:0000256" key="4">
    <source>
        <dbReference type="ARBA" id="ARBA00023136"/>
    </source>
</evidence>
<dbReference type="SUPFAM" id="SSF103473">
    <property type="entry name" value="MFS general substrate transporter"/>
    <property type="match status" value="1"/>
</dbReference>
<evidence type="ECO:0008006" key="8">
    <source>
        <dbReference type="Google" id="ProtNLM"/>
    </source>
</evidence>
<feature type="transmembrane region" description="Helical" evidence="6">
    <location>
        <begin position="305"/>
        <end position="327"/>
    </location>
</feature>
<feature type="region of interest" description="Disordered" evidence="5">
    <location>
        <begin position="84"/>
        <end position="106"/>
    </location>
</feature>
<sequence>MTERSRFESRSGVPRLGFSSKMVFHSLSTQMRGTLAATSVFHVVTYVLIITGDFGRYQCFQFLLHLLGAMTAGVGSLAWRGTIPLETGTPPKSRRTSPKQPMVSTRATYGTVRPIPARPVPVGYTTGPTIRPPELWSEYEGDSEYESVEPVETLKPNLSLTNQTLVTVGGVPLSGKIPKRPLGRYRTDGTESTTNSLHYLLPRCGRYVGTTGNGLSALANALVVLSSTAEDGEIEIRISVGYGRKTIFYISAVLQVILGVGVAFVSEYYSFLGTRFFYGMFGSAGSYITGFVLTMEIVGPSKRTACGVTTQASFALGCMLVAFWGFLIPNRQLLQIVYGLHGALLLGRVHEAVTIVERAMRTNKHPVPLDVAHFVSKGLATNVKREDRTYGISDIFKTPNMRCRAFNVCFNWFANSLVFYGLSLNTGKLYGNPFLVLFLACLVEIPSYIMTTLLMDRTGRRSLISTLMLLGGLACLVSAYIPQDTHIGSVSATSVVMLGKFFIAGSFAIIYNYTAELFPTVVRNTSLGVGSMCARLSGALTPLITLLDSFDKTLPSLIFSITAILSGLLVLLLPETLNKSMPQTLEDGERFGEGDSACTNCYGRRNSLPHQYSLPLSTVE</sequence>
<dbReference type="InterPro" id="IPR036259">
    <property type="entry name" value="MFS_trans_sf"/>
</dbReference>
<feature type="transmembrane region" description="Helical" evidence="6">
    <location>
        <begin position="31"/>
        <end position="50"/>
    </location>
</feature>
<dbReference type="GO" id="GO:0016020">
    <property type="term" value="C:membrane"/>
    <property type="evidence" value="ECO:0007669"/>
    <property type="project" value="UniProtKB-SubCell"/>
</dbReference>
<evidence type="ECO:0000256" key="5">
    <source>
        <dbReference type="SAM" id="MobiDB-lite"/>
    </source>
</evidence>
<protein>
    <recommendedName>
        <fullName evidence="8">Major facilitator superfamily (MFS) profile domain-containing protein</fullName>
    </recommendedName>
</protein>
<feature type="transmembrane region" description="Helical" evidence="6">
    <location>
        <begin position="275"/>
        <end position="293"/>
    </location>
</feature>
<feature type="transmembrane region" description="Helical" evidence="6">
    <location>
        <begin position="434"/>
        <end position="455"/>
    </location>
</feature>
<name>A0A7R9JY27_TIMGE</name>
<feature type="transmembrane region" description="Helical" evidence="6">
    <location>
        <begin position="247"/>
        <end position="269"/>
    </location>
</feature>
<evidence type="ECO:0000256" key="2">
    <source>
        <dbReference type="ARBA" id="ARBA00022692"/>
    </source>
</evidence>
<gene>
    <name evidence="7" type="ORF">TGEB3V08_LOCUS5470</name>
</gene>
<feature type="transmembrane region" description="Helical" evidence="6">
    <location>
        <begin position="553"/>
        <end position="573"/>
    </location>
</feature>
<evidence type="ECO:0000256" key="1">
    <source>
        <dbReference type="ARBA" id="ARBA00004141"/>
    </source>
</evidence>
<dbReference type="CDD" id="cd17317">
    <property type="entry name" value="MFS_SLC22"/>
    <property type="match status" value="1"/>
</dbReference>
<evidence type="ECO:0000313" key="7">
    <source>
        <dbReference type="EMBL" id="CAD7593806.1"/>
    </source>
</evidence>
<dbReference type="InterPro" id="IPR011701">
    <property type="entry name" value="MFS"/>
</dbReference>
<feature type="transmembrane region" description="Helical" evidence="6">
    <location>
        <begin position="462"/>
        <end position="481"/>
    </location>
</feature>
<proteinExistence type="predicted"/>
<keyword evidence="3 6" id="KW-1133">Transmembrane helix</keyword>
<dbReference type="GO" id="GO:0022857">
    <property type="term" value="F:transmembrane transporter activity"/>
    <property type="evidence" value="ECO:0007669"/>
    <property type="project" value="InterPro"/>
</dbReference>
<feature type="transmembrane region" description="Helical" evidence="6">
    <location>
        <begin position="525"/>
        <end position="547"/>
    </location>
</feature>
<evidence type="ECO:0000256" key="3">
    <source>
        <dbReference type="ARBA" id="ARBA00022989"/>
    </source>
</evidence>
<accession>A0A7R9JY27</accession>
<feature type="transmembrane region" description="Helical" evidence="6">
    <location>
        <begin position="487"/>
        <end position="513"/>
    </location>
</feature>
<dbReference type="Pfam" id="PF07690">
    <property type="entry name" value="MFS_1"/>
    <property type="match status" value="1"/>
</dbReference>
<keyword evidence="4 6" id="KW-0472">Membrane</keyword>
<keyword evidence="2 6" id="KW-0812">Transmembrane</keyword>
<dbReference type="PANTHER" id="PTHR24064">
    <property type="entry name" value="SOLUTE CARRIER FAMILY 22 MEMBER"/>
    <property type="match status" value="1"/>
</dbReference>
<feature type="transmembrane region" description="Helical" evidence="6">
    <location>
        <begin position="405"/>
        <end position="422"/>
    </location>
</feature>
<dbReference type="EMBL" id="OE841038">
    <property type="protein sequence ID" value="CAD7593806.1"/>
    <property type="molecule type" value="Genomic_DNA"/>
</dbReference>
<organism evidence="7">
    <name type="scientific">Timema genevievae</name>
    <name type="common">Walking stick</name>
    <dbReference type="NCBI Taxonomy" id="629358"/>
    <lineage>
        <taxon>Eukaryota</taxon>
        <taxon>Metazoa</taxon>
        <taxon>Ecdysozoa</taxon>
        <taxon>Arthropoda</taxon>
        <taxon>Hexapoda</taxon>
        <taxon>Insecta</taxon>
        <taxon>Pterygota</taxon>
        <taxon>Neoptera</taxon>
        <taxon>Polyneoptera</taxon>
        <taxon>Phasmatodea</taxon>
        <taxon>Timematodea</taxon>
        <taxon>Timematoidea</taxon>
        <taxon>Timematidae</taxon>
        <taxon>Timema</taxon>
    </lineage>
</organism>
<evidence type="ECO:0000256" key="6">
    <source>
        <dbReference type="SAM" id="Phobius"/>
    </source>
</evidence>
<dbReference type="AlphaFoldDB" id="A0A7R9JY27"/>
<reference evidence="7" key="1">
    <citation type="submission" date="2020-11" db="EMBL/GenBank/DDBJ databases">
        <authorList>
            <person name="Tran Van P."/>
        </authorList>
    </citation>
    <scope>NUCLEOTIDE SEQUENCE</scope>
</reference>
<comment type="subcellular location">
    <subcellularLocation>
        <location evidence="1">Membrane</location>
        <topology evidence="1">Multi-pass membrane protein</topology>
    </subcellularLocation>
</comment>